<feature type="transmembrane region" description="Helical" evidence="8">
    <location>
        <begin position="12"/>
        <end position="36"/>
    </location>
</feature>
<dbReference type="eggNOG" id="COG4773">
    <property type="taxonomic scope" value="Bacteria"/>
</dbReference>
<dbReference type="Pfam" id="PF07715">
    <property type="entry name" value="Plug"/>
    <property type="match status" value="1"/>
</dbReference>
<accession>F0KJ18</accession>
<evidence type="ECO:0000256" key="1">
    <source>
        <dbReference type="ARBA" id="ARBA00004571"/>
    </source>
</evidence>
<sequence length="535" mass="58356">MKDYQAKSKLALAIRTVLWSTPLVVTALISTSIYAAQTYSISIRQSTLDQAIKQLAIQTGTTISYDNASLSKTKSKGLQGNYAVEDALSLLLQNYSFEAVKVNNGGYSIRVKAPPAPIEPKVFQLEAIKTKANNNSEFDTADSETGTAHLATIHVNADHSENLTTEGSGLYTAKATTASTGLALSLKETPQLVSVITNQQMKDQNLTQLTDVVSQAAGLSIKQGGNIGSDNSPIYARGKEVDSYLLDGVKLMSSYASIFQSQDMALFDRVEVVRGANGLMTGAGSASASINLVRKKPLQDFKASVSADIGSWDSYRTDIDVSAPLNESGSIRGRTLFAYQKSDSYIDRYNEERKVAYAVVEADLTDQTKASLGASYQQIDLTGVARGGLPSFYTDGTLINWSRSDSAAASWTGSDRSTTSYFADIEHQFNDRWKLKGVVSRTITDSDEIVGYTFSSKGIDKATGSGAMLYATRWDYRPTQDLFNLTLNGSFNLFNQTHDVVLGTTYTKSKNKRPTYSGWNNGMTWEYFCLGWQYT</sequence>
<organism evidence="10 11">
    <name type="scientific">Acinetobacter pittii (strain PHEA-2)</name>
    <dbReference type="NCBI Taxonomy" id="871585"/>
    <lineage>
        <taxon>Bacteria</taxon>
        <taxon>Pseudomonadati</taxon>
        <taxon>Pseudomonadota</taxon>
        <taxon>Gammaproteobacteria</taxon>
        <taxon>Moraxellales</taxon>
        <taxon>Moraxellaceae</taxon>
        <taxon>Acinetobacter</taxon>
        <taxon>Acinetobacter calcoaceticus/baumannii complex</taxon>
    </lineage>
</organism>
<dbReference type="RefSeq" id="WP_014206290.1">
    <property type="nucleotide sequence ID" value="NC_016603.1"/>
</dbReference>
<proteinExistence type="inferred from homology"/>
<keyword evidence="11" id="KW-1185">Reference proteome</keyword>
<dbReference type="InterPro" id="IPR012910">
    <property type="entry name" value="Plug_dom"/>
</dbReference>
<dbReference type="GO" id="GO:0015344">
    <property type="term" value="F:siderophore uptake transmembrane transporter activity"/>
    <property type="evidence" value="ECO:0007669"/>
    <property type="project" value="TreeGrafter"/>
</dbReference>
<keyword evidence="2 7" id="KW-0813">Transport</keyword>
<keyword evidence="5 7" id="KW-0472">Membrane</keyword>
<dbReference type="SMART" id="SM00965">
    <property type="entry name" value="STN"/>
    <property type="match status" value="1"/>
</dbReference>
<keyword evidence="3 7" id="KW-1134">Transmembrane beta strand</keyword>
<comment type="similarity">
    <text evidence="7">Belongs to the TonB-dependent receptor family.</text>
</comment>
<dbReference type="RefSeq" id="YP_004994834.1">
    <property type="nucleotide sequence ID" value="NC_016603.1"/>
</dbReference>
<name>F0KJ18_ACIP2</name>
<dbReference type="STRING" id="871585.BDGL_000566"/>
<dbReference type="OrthoDB" id="8663017at2"/>
<dbReference type="PATRIC" id="fig|871585.3.peg.563"/>
<dbReference type="Gene3D" id="3.55.50.30">
    <property type="match status" value="1"/>
</dbReference>
<dbReference type="InterPro" id="IPR011662">
    <property type="entry name" value="Secretin/TonB_short_N"/>
</dbReference>
<dbReference type="GeneID" id="11638746"/>
<dbReference type="InterPro" id="IPR036942">
    <property type="entry name" value="Beta-barrel_TonB_sf"/>
</dbReference>
<keyword evidence="4 7" id="KW-0812">Transmembrane</keyword>
<reference evidence="10 11" key="2">
    <citation type="journal article" date="2011" name="J. Bacteriol.">
        <title>Genome sequence of Acinetobacter calcoaceticus PHEA-2, isolated from industry wastewater.</title>
        <authorList>
            <person name="Zhan Y."/>
            <person name="Yan Y."/>
            <person name="Zhang W."/>
            <person name="Yu H."/>
            <person name="Chen M."/>
            <person name="Lu W."/>
            <person name="Ping S."/>
            <person name="Peng Z."/>
            <person name="Yuan M."/>
            <person name="Zhou Z."/>
            <person name="Elmerich C."/>
            <person name="Lin M."/>
        </authorList>
    </citation>
    <scope>NUCLEOTIDE SEQUENCE [LARGE SCALE GENOMIC DNA]</scope>
    <source>
        <strain evidence="10 11">PHEA-2</strain>
    </source>
</reference>
<dbReference type="KEGG" id="acc:BDGL_000566"/>
<comment type="subcellular location">
    <subcellularLocation>
        <location evidence="1 7">Cell outer membrane</location>
        <topology evidence="1 7">Multi-pass membrane protein</topology>
    </subcellularLocation>
</comment>
<evidence type="ECO:0000256" key="3">
    <source>
        <dbReference type="ARBA" id="ARBA00022452"/>
    </source>
</evidence>
<dbReference type="Gene3D" id="2.40.170.20">
    <property type="entry name" value="TonB-dependent receptor, beta-barrel domain"/>
    <property type="match status" value="1"/>
</dbReference>
<evidence type="ECO:0000313" key="11">
    <source>
        <dbReference type="Proteomes" id="UP000007477"/>
    </source>
</evidence>
<reference key="1">
    <citation type="submission" date="2010-08" db="EMBL/GenBank/DDBJ databases">
        <title>The genome sequence of a nonpathogenic wastewater-adapted bacterium Acinetobacter calcoaceticus PHEA-2 and comparative genomics insights into environmental adaptation.</title>
        <authorList>
            <person name="Zhan Y."/>
            <person name="Yan Y."/>
            <person name="Zhang W."/>
            <person name="Chen M."/>
            <person name="Ping S."/>
            <person name="Lu W."/>
            <person name="Lin M."/>
        </authorList>
    </citation>
    <scope>NUCLEOTIDE SEQUENCE</scope>
    <source>
        <strain>PHEA-2</strain>
    </source>
</reference>
<dbReference type="Gene3D" id="2.170.130.10">
    <property type="entry name" value="TonB-dependent receptor, plug domain"/>
    <property type="match status" value="1"/>
</dbReference>
<dbReference type="AlphaFoldDB" id="F0KJ18"/>
<dbReference type="GO" id="GO:0009279">
    <property type="term" value="C:cell outer membrane"/>
    <property type="evidence" value="ECO:0007669"/>
    <property type="project" value="UniProtKB-SubCell"/>
</dbReference>
<evidence type="ECO:0000256" key="7">
    <source>
        <dbReference type="PROSITE-ProRule" id="PRU01360"/>
    </source>
</evidence>
<evidence type="ECO:0000313" key="10">
    <source>
        <dbReference type="EMBL" id="ADY81152.1"/>
    </source>
</evidence>
<keyword evidence="8" id="KW-1133">Transmembrane helix</keyword>
<keyword evidence="6 7" id="KW-0998">Cell outer membrane</keyword>
<dbReference type="PANTHER" id="PTHR32552:SF74">
    <property type="entry name" value="HYDROXAMATE SIDEROPHORE RECEPTOR FHUE"/>
    <property type="match status" value="1"/>
</dbReference>
<dbReference type="Proteomes" id="UP000007477">
    <property type="component" value="Chromosome"/>
</dbReference>
<dbReference type="PROSITE" id="PS52016">
    <property type="entry name" value="TONB_DEPENDENT_REC_3"/>
    <property type="match status" value="1"/>
</dbReference>
<evidence type="ECO:0000256" key="4">
    <source>
        <dbReference type="ARBA" id="ARBA00022692"/>
    </source>
</evidence>
<dbReference type="EMBL" id="CP002177">
    <property type="protein sequence ID" value="ADY81152.1"/>
    <property type="molecule type" value="Genomic_DNA"/>
</dbReference>
<evidence type="ECO:0000256" key="5">
    <source>
        <dbReference type="ARBA" id="ARBA00023136"/>
    </source>
</evidence>
<evidence type="ECO:0000256" key="8">
    <source>
        <dbReference type="SAM" id="Phobius"/>
    </source>
</evidence>
<dbReference type="Pfam" id="PF07660">
    <property type="entry name" value="STN"/>
    <property type="match status" value="1"/>
</dbReference>
<dbReference type="HOGENOM" id="CLU_008287_21_0_6"/>
<dbReference type="InterPro" id="IPR039426">
    <property type="entry name" value="TonB-dep_rcpt-like"/>
</dbReference>
<dbReference type="PANTHER" id="PTHR32552">
    <property type="entry name" value="FERRICHROME IRON RECEPTOR-RELATED"/>
    <property type="match status" value="1"/>
</dbReference>
<dbReference type="SUPFAM" id="SSF56935">
    <property type="entry name" value="Porins"/>
    <property type="match status" value="1"/>
</dbReference>
<evidence type="ECO:0000256" key="6">
    <source>
        <dbReference type="ARBA" id="ARBA00023237"/>
    </source>
</evidence>
<evidence type="ECO:0000259" key="9">
    <source>
        <dbReference type="SMART" id="SM00965"/>
    </source>
</evidence>
<gene>
    <name evidence="10" type="ordered locus">BDGL_000566</name>
</gene>
<feature type="domain" description="Secretin/TonB short N-terminal" evidence="9">
    <location>
        <begin position="61"/>
        <end position="112"/>
    </location>
</feature>
<evidence type="ECO:0000256" key="2">
    <source>
        <dbReference type="ARBA" id="ARBA00022448"/>
    </source>
</evidence>
<protein>
    <recommendedName>
        <fullName evidence="9">Secretin/TonB short N-terminal domain-containing protein</fullName>
    </recommendedName>
</protein>
<dbReference type="InterPro" id="IPR037066">
    <property type="entry name" value="Plug_dom_sf"/>
</dbReference>